<evidence type="ECO:0000256" key="1">
    <source>
        <dbReference type="SAM" id="MobiDB-lite"/>
    </source>
</evidence>
<reference evidence="2 3" key="1">
    <citation type="submission" date="2018-11" db="EMBL/GenBank/DDBJ databases">
        <authorList>
            <consortium name="Pathogen Informatics"/>
        </authorList>
    </citation>
    <scope>NUCLEOTIDE SEQUENCE [LARGE SCALE GENOMIC DNA]</scope>
</reference>
<protein>
    <submittedName>
        <fullName evidence="2">Uncharacterized protein</fullName>
    </submittedName>
</protein>
<dbReference type="AlphaFoldDB" id="A0A3P7J6V6"/>
<accession>A0A3P7J6V6</accession>
<feature type="compositionally biased region" description="Polar residues" evidence="1">
    <location>
        <begin position="126"/>
        <end position="137"/>
    </location>
</feature>
<dbReference type="EMBL" id="UYYB01110965">
    <property type="protein sequence ID" value="VDM80981.1"/>
    <property type="molecule type" value="Genomic_DNA"/>
</dbReference>
<keyword evidence="3" id="KW-1185">Reference proteome</keyword>
<dbReference type="OrthoDB" id="5857858at2759"/>
<dbReference type="Proteomes" id="UP000270094">
    <property type="component" value="Unassembled WGS sequence"/>
</dbReference>
<evidence type="ECO:0000313" key="3">
    <source>
        <dbReference type="Proteomes" id="UP000270094"/>
    </source>
</evidence>
<sequence>MWENVCGRDAVVGSKQSLLNTLQTSNHDERTRATLRIVEEANELKRKEQELRRTLGYSVAKDFGLLTTTSRNQNDHRRGASASPSTLPKYYHSRISSDGNNNAFASQRSAEELFSSKRTSAPRPTLLSQPSPVPKPTNSIGYTRGAWNGSLHSSLTSLVINNEEAMRIQKPPTYSPQLSAKPFRTSPQLKSKVEHPATPTAKSNTPVYGRVFSSTASTEYANITKTPPSAVNAFSTQLEEEEENVQTAPQTPIVGSNIRKVKEAVKQQTLGQKSASKLLLQGQRANNNQLSGVQYAGRSNAYIKKSAESPKLGRSYNNVTADQVSNLSEEEISNNIAKILKEGLPTLKKIGTPVEKNGVMLGKVLDDVRIDNSMVRFCDLL</sequence>
<feature type="compositionally biased region" description="Polar residues" evidence="1">
    <location>
        <begin position="94"/>
        <end position="108"/>
    </location>
</feature>
<organism evidence="2 3">
    <name type="scientific">Strongylus vulgaris</name>
    <name type="common">Blood worm</name>
    <dbReference type="NCBI Taxonomy" id="40348"/>
    <lineage>
        <taxon>Eukaryota</taxon>
        <taxon>Metazoa</taxon>
        <taxon>Ecdysozoa</taxon>
        <taxon>Nematoda</taxon>
        <taxon>Chromadorea</taxon>
        <taxon>Rhabditida</taxon>
        <taxon>Rhabditina</taxon>
        <taxon>Rhabditomorpha</taxon>
        <taxon>Strongyloidea</taxon>
        <taxon>Strongylidae</taxon>
        <taxon>Strongylus</taxon>
    </lineage>
</organism>
<name>A0A3P7J6V6_STRVU</name>
<gene>
    <name evidence="2" type="ORF">SVUK_LOCUS15979</name>
</gene>
<feature type="region of interest" description="Disordered" evidence="1">
    <location>
        <begin position="68"/>
        <end position="137"/>
    </location>
</feature>
<evidence type="ECO:0000313" key="2">
    <source>
        <dbReference type="EMBL" id="VDM80981.1"/>
    </source>
</evidence>
<proteinExistence type="predicted"/>
<feature type="region of interest" description="Disordered" evidence="1">
    <location>
        <begin position="172"/>
        <end position="205"/>
    </location>
</feature>